<geneLocation type="chloroplast" evidence="4"/>
<accession>A0A140HB83</accession>
<feature type="region of interest" description="Disordered" evidence="2">
    <location>
        <begin position="2163"/>
        <end position="2211"/>
    </location>
</feature>
<evidence type="ECO:0000256" key="2">
    <source>
        <dbReference type="SAM" id="MobiDB-lite"/>
    </source>
</evidence>
<feature type="compositionally biased region" description="Polar residues" evidence="2">
    <location>
        <begin position="2188"/>
        <end position="2197"/>
    </location>
</feature>
<organism evidence="4">
    <name type="scientific">Pseudomuriella schumacherensis</name>
    <name type="common">Green alga</name>
    <dbReference type="NCBI Taxonomy" id="889459"/>
    <lineage>
        <taxon>Eukaryota</taxon>
        <taxon>Viridiplantae</taxon>
        <taxon>Chlorophyta</taxon>
        <taxon>core chlorophytes</taxon>
        <taxon>Chlorophyceae</taxon>
        <taxon>CS clade</taxon>
        <taxon>Sphaeropleales</taxon>
        <taxon>Pseudomuriellaceae</taxon>
        <taxon>Pseudomuriella</taxon>
    </lineage>
</organism>
<evidence type="ECO:0000256" key="3">
    <source>
        <dbReference type="SAM" id="Phobius"/>
    </source>
</evidence>
<keyword evidence="3" id="KW-0812">Transmembrane</keyword>
<keyword evidence="1" id="KW-0175">Coiled coil</keyword>
<keyword evidence="3" id="KW-0472">Membrane</keyword>
<evidence type="ECO:0000256" key="1">
    <source>
        <dbReference type="SAM" id="Coils"/>
    </source>
</evidence>
<protein>
    <submittedName>
        <fullName evidence="4">Hypothetical chloroplast protein RF1</fullName>
    </submittedName>
</protein>
<feature type="transmembrane region" description="Helical" evidence="3">
    <location>
        <begin position="146"/>
        <end position="167"/>
    </location>
</feature>
<gene>
    <name evidence="4" type="primary">ycf1</name>
    <name evidence="4" type="ORF">VV00_101</name>
</gene>
<name>A0A140HB83_PSESB</name>
<feature type="transmembrane region" description="Helical" evidence="3">
    <location>
        <begin position="312"/>
        <end position="334"/>
    </location>
</feature>
<dbReference type="RefSeq" id="YP_009238006.1">
    <property type="nucleotide sequence ID" value="NC_029669.1"/>
</dbReference>
<evidence type="ECO:0000313" key="4">
    <source>
        <dbReference type="EMBL" id="AMO01432.1"/>
    </source>
</evidence>
<feature type="transmembrane region" description="Helical" evidence="3">
    <location>
        <begin position="114"/>
        <end position="134"/>
    </location>
</feature>
<feature type="compositionally biased region" description="Basic residues" evidence="2">
    <location>
        <begin position="2117"/>
        <end position="2132"/>
    </location>
</feature>
<reference evidence="4" key="1">
    <citation type="journal article" date="2016" name="Mol. Phylogenet. Evol.">
        <title>Chloroplast phylogenomic data from the green algal order Sphaeropleales (Chlorophyceae, Chlorophyta) reveal complex patterns of sequence evolution.</title>
        <authorList>
            <person name="Fucikova K."/>
            <person name="Lewis P.O."/>
            <person name="Lewis L.A."/>
        </authorList>
    </citation>
    <scope>NUCLEOTIDE SEQUENCE</scope>
    <source>
        <strain evidence="4">SAG 2137</strain>
    </source>
</reference>
<dbReference type="GeneID" id="27074054"/>
<sequence>MFTILSLVTSVKDYVEVVHKLIESDVTNGVSNYYDFGAIITYIVITGKQFLSELISFSWLQHVWSLPIIVPDIAASMVSEISILDGYFQNAFTFLESPISYGNQNVFFYCLEKFSIGIINSIFLCLPTSIAHVITLRRFVMQGLEAGYIAGLGTIAGNVLWIGSVLFGLRCLVIPWLSLDILRYLLGFILLIKYMWDSYGEKRVVLEDLSKSKIFLLNFLLALTEQTSIYPYISNLSIGSDSTILESFPAQNFAEFVSIHGCYLCGILVGSLSLLQLTCWFWENPAYNFYMWFISSSPFSAGKITPGFYSKFLNFSFLYLTMLCAISNVAYFGLDYTLTNPLGLVHEDRLVEQKTLLETAFLNTKASDRNTRRNRGRHGRSERWKRRVRRYRTFDASLYDQGVYDLFTIEDLNYGFDRFWLRRKTRNHRARFRLFPGPWMRSFKKQLARPRLESFMGPRVEFFRILFEQVYHPEFHEFRQARPLYNEQRTTNLSNNKSSSKTQNRNGVSENFNFRILKTQIPIEMSIYFDKKQKLQKQGLIQEFSALRKFVRKVNTRMKASQITFETTNGNILNKNLVDSGKPVYSKRWKQIFSKLSHDSKTDNGKMISLVNTMSSINTPLPNESNGQESEKNKLNFLWSSTLFGNKNQIKRDIKKEDVKKRLSKKDRQILRYRTFLTNDSAQLKNVSSLDKKITQFAPSSEKQSQNLDTTSNNSYLALNKEIYKPLTLLHPLRFYLQKEQAFQRKLKFYGVNIFRNFGIENNAPYFKTMMRRFFYHYKPSKRWERTMRTATMRKARRKGPRMPRRLNINKSTQVLAKLDPNEIVSLPVDSQTEKIKIDSNFPKLRFGKFSREKIYLNKEKSNVLTPSLTQIQKPTHFYSLVSKRATRYRYEIYKDVLQHWYYSPFNRLLLKFDVDSFIRRQPVSHFLTKKDEQMLHLRRLLLSEHYETLRWYTQMQHYRSMKAYIGGTKSFANRVYNQQFMGTFKKIRHLFSITPSFADKNVYKFDQPLYNEFPNNEQNSIVEDSFIHEELLADEQIYGNKAVEPNDLKNQSALIIREYLLKAKPIREKVINNLLAEKNYWDFTKFLFKGQKIRGSVPITGQKSFLSQEKQLLYPDTEREEQQKLDKNVDSVHSWLSSKIKIGNMQQDIWIGLLKKCQNQLYNQESLKLYLAGHIEKREKQKQRQQKYLKLRLERMKKFSSGFCSLPENKTNLNDSDKNACSGLSTAIQKAVKDGIFFQKGVNQNKLNIRNNRPKIDFLYAASSNQKQNNIKSGNFNKSMNLKNYLKSRVKFRIKQIIQTEKDIEESLRSLNSIKDKNSLKFLENNRNEVSKKHFSIIQSTKNLAQLINRTITPFKMLPTFATHKIISPSVNFLLTPFKPGDETDLNLWRKQENVLSNRRKLRKTLKKLRKMNQNEVLQNQSTLDLTKLRLRDSDNKKKKKDSLDNNLGINIENQRRSKSWKYWQQNSNLLLLSGNAASNKNVSQPNNIDTITDSQVKKLMSMKNFASWLLSSTQKEFLRKRSRVRVYSKLKRNYSIKKLGLGEKLKRQFKLLKKYGTSDLEGSGENSLSTNKANKKVEILKLINNQNYEPENEFQTRETKQRRSRLRKNRFWKKHKKIKYAQTRRKLRKRRHYAVGKIRVLNKELKRKKASSKLQKWWWQTFLPNLQASTDTLWQLEKDQQIQNKLSQLSSAEILERDNKVTQNILERVVGEKMLQIGDKDYKPLTIPEAIRLREHLVEQEKLSFGIENSSLKTQKQQQNLNSSFQARKLEFSSKQNETNIDLIGKISKNSLTPDLSKTGFGSTAQQLSSSGAVLNPDSKNQKGTSVFMVGLNPLPFYAGWDETLRKFVVTNRLLSRKDAGYQFDFSKINNGMTRDYPTLKQLVKALNSVESQKNNFSFSQAPLQGMNAATTLYWQVPFTTYDPDQFFALGMDGFSPLGWQKFRFKHSKQTTKPLLVKTKTVSSYPFLPFNTNTSRKFEFRTKPKKNELNKSNSVTSNSFSLASNLQKKIFSDSLSALNPNLSSTLDQNKLTKRNQSRRIQKNYKRVKKYPRPPLWYPSGPLTNQVLPVHYIYVFYKRYRLPRDRYIRRRLRRGKDGSPKSIRESLTKMTDFTLRKRAKPRRKYHRKRIFKQGTSGAAVSSEKATLLGQILKRRKFRGFSNENISGQGERVRPSSKDPSLSSLSSAQGPNASLIKSKQRRKNKQPAENLRIRQLRRRVQRQVIRPTGRYKPQAGGFVWPGDYLRLELTQTPKLKTSSQPLVDDQKDALTIKKEGLTKQTTSSLKTQQQRKIRKKKRKPLPEWHIQPKKYLLQKHNINVLKKRLEKSQNVHKIPQRVVELTSSKK</sequence>
<keyword evidence="4" id="KW-0150">Chloroplast</keyword>
<feature type="coiled-coil region" evidence="1">
    <location>
        <begin position="1393"/>
        <end position="1420"/>
    </location>
</feature>
<proteinExistence type="predicted"/>
<feature type="region of interest" description="Disordered" evidence="2">
    <location>
        <begin position="2116"/>
        <end position="2138"/>
    </location>
</feature>
<feature type="transmembrane region" description="Helical" evidence="3">
    <location>
        <begin position="214"/>
        <end position="233"/>
    </location>
</feature>
<dbReference type="EMBL" id="KT199256">
    <property type="protein sequence ID" value="AMO01432.1"/>
    <property type="molecule type" value="Genomic_DNA"/>
</dbReference>
<feature type="transmembrane region" description="Helical" evidence="3">
    <location>
        <begin position="173"/>
        <end position="194"/>
    </location>
</feature>
<feature type="compositionally biased region" description="Low complexity" evidence="2">
    <location>
        <begin position="2178"/>
        <end position="2187"/>
    </location>
</feature>
<keyword evidence="4" id="KW-0934">Plastid</keyword>
<keyword evidence="3" id="KW-1133">Transmembrane helix</keyword>
<feature type="transmembrane region" description="Helical" evidence="3">
    <location>
        <begin position="253"/>
        <end position="282"/>
    </location>
</feature>